<dbReference type="InterPro" id="IPR046342">
    <property type="entry name" value="CBS_dom_sf"/>
</dbReference>
<gene>
    <name evidence="4" type="ORF">Desfe_0095</name>
</gene>
<dbReference type="InterPro" id="IPR051257">
    <property type="entry name" value="Diverse_CBS-Domain"/>
</dbReference>
<protein>
    <submittedName>
        <fullName evidence="4">CBS domain containing protein</fullName>
    </submittedName>
</protein>
<dbReference type="eggNOG" id="arCOG00600">
    <property type="taxonomic scope" value="Archaea"/>
</dbReference>
<dbReference type="PANTHER" id="PTHR43080">
    <property type="entry name" value="CBS DOMAIN-CONTAINING PROTEIN CBSX3, MITOCHONDRIAL"/>
    <property type="match status" value="1"/>
</dbReference>
<evidence type="ECO:0000259" key="3">
    <source>
        <dbReference type="PROSITE" id="PS51371"/>
    </source>
</evidence>
<dbReference type="RefSeq" id="WP_014766913.1">
    <property type="nucleotide sequence ID" value="NC_018001.1"/>
</dbReference>
<reference evidence="4 5" key="1">
    <citation type="journal article" date="2012" name="J. Bacteriol.">
        <title>Complete Genome Sequence of Desulfurococcus fermentans, a Hyperthermophilic Cellulolytic Crenarchaeon Isolated from a Freshwater Hot Spring in Kamchatka, Russia.</title>
        <authorList>
            <person name="Susanti D."/>
            <person name="Johnson E.F."/>
            <person name="Rodriguez J.R."/>
            <person name="Anderson I."/>
            <person name="Perevalova A.A."/>
            <person name="Kyrpides N."/>
            <person name="Lucas S."/>
            <person name="Han J."/>
            <person name="Lapidus A."/>
            <person name="Cheng J.F."/>
            <person name="Goodwin L."/>
            <person name="Pitluck S."/>
            <person name="Mavrommatis K."/>
            <person name="Peters L."/>
            <person name="Land M.L."/>
            <person name="Hauser L."/>
            <person name="Gopalan V."/>
            <person name="Chan P.P."/>
            <person name="Lowe T.M."/>
            <person name="Atomi H."/>
            <person name="Bonch-Osmolovskaya E.A."/>
            <person name="Woyke T."/>
            <person name="Mukhopadhyay B."/>
        </authorList>
    </citation>
    <scope>NUCLEOTIDE SEQUENCE [LARGE SCALE GENOMIC DNA]</scope>
    <source>
        <strain evidence="4 5">DSM 16532</strain>
    </source>
</reference>
<dbReference type="Proteomes" id="UP000006175">
    <property type="component" value="Chromosome"/>
</dbReference>
<evidence type="ECO:0000313" key="4">
    <source>
        <dbReference type="EMBL" id="AFL66008.1"/>
    </source>
</evidence>
<dbReference type="PANTHER" id="PTHR43080:SF2">
    <property type="entry name" value="CBS DOMAIN-CONTAINING PROTEIN"/>
    <property type="match status" value="1"/>
</dbReference>
<proteinExistence type="predicted"/>
<keyword evidence="5" id="KW-1185">Reference proteome</keyword>
<dbReference type="InterPro" id="IPR000644">
    <property type="entry name" value="CBS_dom"/>
</dbReference>
<dbReference type="Pfam" id="PF00571">
    <property type="entry name" value="CBS"/>
    <property type="match status" value="3"/>
</dbReference>
<dbReference type="KEGG" id="dfd:Desfe_0095"/>
<sequence length="277" mass="31223">MSLDEFIEKTPATLDKNDSLINYVRLLKKTGNDKAIILENKRVNEKYVKNIAGVVSSRDIVGKIATERLRLSSPGRLRVSGFMSIQPLIARLDTPLSDIVKTMASKSIGILPIVGNEGLEGAIYRWSLLKLTESITDPVSKIVKKDYLKIRVDDSLLMLRQGMLNRDESFAVVVGEDGKPIGYITIMDLAYAFTTFIENIPEKHRKERIEELVVRDYYKRNLPVVSEEAEIYKAARILYEEKTRGVLVLNNEGKVSGVVREHDLIGYLALTILGITR</sequence>
<dbReference type="GeneID" id="13062426"/>
<keyword evidence="1 2" id="KW-0129">CBS domain</keyword>
<accession>I3XPY4</accession>
<dbReference type="PROSITE" id="PS51371">
    <property type="entry name" value="CBS"/>
    <property type="match status" value="2"/>
</dbReference>
<dbReference type="CDD" id="cd02205">
    <property type="entry name" value="CBS_pair_SF"/>
    <property type="match status" value="3"/>
</dbReference>
<organism evidence="4 5">
    <name type="scientific">Desulfurococcus amylolyticus DSM 16532</name>
    <dbReference type="NCBI Taxonomy" id="768672"/>
    <lineage>
        <taxon>Archaea</taxon>
        <taxon>Thermoproteota</taxon>
        <taxon>Thermoprotei</taxon>
        <taxon>Desulfurococcales</taxon>
        <taxon>Desulfurococcaceae</taxon>
        <taxon>Desulfurococcus</taxon>
    </lineage>
</organism>
<dbReference type="HOGENOM" id="CLU_076812_2_0_2"/>
<dbReference type="SUPFAM" id="SSF54631">
    <property type="entry name" value="CBS-domain pair"/>
    <property type="match status" value="2"/>
</dbReference>
<evidence type="ECO:0000256" key="2">
    <source>
        <dbReference type="PROSITE-ProRule" id="PRU00703"/>
    </source>
</evidence>
<dbReference type="OrthoDB" id="8919at2157"/>
<dbReference type="Gene3D" id="3.10.580.10">
    <property type="entry name" value="CBS-domain"/>
    <property type="match status" value="2"/>
</dbReference>
<feature type="domain" description="CBS" evidence="3">
    <location>
        <begin position="218"/>
        <end position="275"/>
    </location>
</feature>
<feature type="domain" description="CBS" evidence="3">
    <location>
        <begin position="143"/>
        <end position="202"/>
    </location>
</feature>
<name>I3XPY4_DESAM</name>
<evidence type="ECO:0000256" key="1">
    <source>
        <dbReference type="ARBA" id="ARBA00023122"/>
    </source>
</evidence>
<dbReference type="EMBL" id="CP003321">
    <property type="protein sequence ID" value="AFL66008.1"/>
    <property type="molecule type" value="Genomic_DNA"/>
</dbReference>
<dbReference type="SMART" id="SM00116">
    <property type="entry name" value="CBS"/>
    <property type="match status" value="3"/>
</dbReference>
<dbReference type="AlphaFoldDB" id="I3XPY4"/>
<evidence type="ECO:0000313" key="5">
    <source>
        <dbReference type="Proteomes" id="UP000006175"/>
    </source>
</evidence>